<evidence type="ECO:0000313" key="1">
    <source>
        <dbReference type="EnsemblPlants" id="EMT21427"/>
    </source>
</evidence>
<accession>M8C2Y0</accession>
<reference evidence="1" key="1">
    <citation type="submission" date="2015-06" db="UniProtKB">
        <authorList>
            <consortium name="EnsemblPlants"/>
        </authorList>
    </citation>
    <scope>IDENTIFICATION</scope>
</reference>
<dbReference type="EnsemblPlants" id="EMT21427">
    <property type="protein sequence ID" value="EMT21427"/>
    <property type="gene ID" value="F775_08551"/>
</dbReference>
<dbReference type="AlphaFoldDB" id="M8C2Y0"/>
<protein>
    <submittedName>
        <fullName evidence="1">Uncharacterized protein</fullName>
    </submittedName>
</protein>
<proteinExistence type="predicted"/>
<sequence>MSRSGRFRRGGFRPGFMFCEIIPSLSLILICPEDFRIEGLLRSRRGLMTSKVAIVSILIDIFVKEKSSEKIGLELAHYPVVFSLIKQYTIIFPTHEVGRTILYLVFEYMDANLKKFIHGHRITMRRSPTTQSRFLIHNLQMAFGLVIGELEPGTSELQNISLLHWYHKKINDLQTCFSSWFYEFWS</sequence>
<name>M8C2Y0_AEGTA</name>
<organism evidence="1">
    <name type="scientific">Aegilops tauschii</name>
    <name type="common">Tausch's goatgrass</name>
    <name type="synonym">Aegilops squarrosa</name>
    <dbReference type="NCBI Taxonomy" id="37682"/>
    <lineage>
        <taxon>Eukaryota</taxon>
        <taxon>Viridiplantae</taxon>
        <taxon>Streptophyta</taxon>
        <taxon>Embryophyta</taxon>
        <taxon>Tracheophyta</taxon>
        <taxon>Spermatophyta</taxon>
        <taxon>Magnoliopsida</taxon>
        <taxon>Liliopsida</taxon>
        <taxon>Poales</taxon>
        <taxon>Poaceae</taxon>
        <taxon>BOP clade</taxon>
        <taxon>Pooideae</taxon>
        <taxon>Triticodae</taxon>
        <taxon>Triticeae</taxon>
        <taxon>Triticinae</taxon>
        <taxon>Aegilops</taxon>
    </lineage>
</organism>